<proteinExistence type="predicted"/>
<dbReference type="VEuPathDB" id="FungiDB:MPH_02113"/>
<accession>K2RDK3</accession>
<dbReference type="AlphaFoldDB" id="K2RDK3"/>
<sequence length="102" mass="11529">MWEYGKRQGGTASARQCCQTAASDISREHRGLWERSGHRRTTVPVAASLQGGLSREISGPRSHHGRGEPSLLFGWVRFVGARSVRVCHMRRWFQGREQQLAI</sequence>
<dbReference type="EMBL" id="AHHD01000083">
    <property type="protein sequence ID" value="EKG20586.1"/>
    <property type="molecule type" value="Genomic_DNA"/>
</dbReference>
<dbReference type="Proteomes" id="UP000007129">
    <property type="component" value="Unassembled WGS sequence"/>
</dbReference>
<comment type="caution">
    <text evidence="1">The sequence shown here is derived from an EMBL/GenBank/DDBJ whole genome shotgun (WGS) entry which is preliminary data.</text>
</comment>
<dbReference type="HOGENOM" id="CLU_2277998_0_0_1"/>
<protein>
    <submittedName>
        <fullName evidence="1">Uncharacterized protein</fullName>
    </submittedName>
</protein>
<name>K2RDK3_MACPH</name>
<gene>
    <name evidence="1" type="ORF">MPH_02113</name>
</gene>
<evidence type="ECO:0000313" key="2">
    <source>
        <dbReference type="Proteomes" id="UP000007129"/>
    </source>
</evidence>
<evidence type="ECO:0000313" key="1">
    <source>
        <dbReference type="EMBL" id="EKG20586.1"/>
    </source>
</evidence>
<dbReference type="InParanoid" id="K2RDK3"/>
<organism evidence="1 2">
    <name type="scientific">Macrophomina phaseolina (strain MS6)</name>
    <name type="common">Charcoal rot fungus</name>
    <dbReference type="NCBI Taxonomy" id="1126212"/>
    <lineage>
        <taxon>Eukaryota</taxon>
        <taxon>Fungi</taxon>
        <taxon>Dikarya</taxon>
        <taxon>Ascomycota</taxon>
        <taxon>Pezizomycotina</taxon>
        <taxon>Dothideomycetes</taxon>
        <taxon>Dothideomycetes incertae sedis</taxon>
        <taxon>Botryosphaeriales</taxon>
        <taxon>Botryosphaeriaceae</taxon>
        <taxon>Macrophomina</taxon>
    </lineage>
</organism>
<reference evidence="1 2" key="1">
    <citation type="journal article" date="2012" name="BMC Genomics">
        <title>Tools to kill: Genome of one of the most destructive plant pathogenic fungi Macrophomina phaseolina.</title>
        <authorList>
            <person name="Islam M.S."/>
            <person name="Haque M.S."/>
            <person name="Islam M.M."/>
            <person name="Emdad E.M."/>
            <person name="Halim A."/>
            <person name="Hossen Q.M.M."/>
            <person name="Hossain M.Z."/>
            <person name="Ahmed B."/>
            <person name="Rahim S."/>
            <person name="Rahman M.S."/>
            <person name="Alam M.M."/>
            <person name="Hou S."/>
            <person name="Wan X."/>
            <person name="Saito J.A."/>
            <person name="Alam M."/>
        </authorList>
    </citation>
    <scope>NUCLEOTIDE SEQUENCE [LARGE SCALE GENOMIC DNA]</scope>
    <source>
        <strain evidence="1 2">MS6</strain>
    </source>
</reference>